<organism evidence="3">
    <name type="scientific">Ajellomyces capsulatus (strain H88)</name>
    <name type="common">Darling's disease fungus</name>
    <name type="synonym">Histoplasma capsulatum</name>
    <dbReference type="NCBI Taxonomy" id="544711"/>
    <lineage>
        <taxon>Eukaryota</taxon>
        <taxon>Fungi</taxon>
        <taxon>Dikarya</taxon>
        <taxon>Ascomycota</taxon>
        <taxon>Pezizomycotina</taxon>
        <taxon>Eurotiomycetes</taxon>
        <taxon>Eurotiomycetidae</taxon>
        <taxon>Onygenales</taxon>
        <taxon>Ajellomycetaceae</taxon>
        <taxon>Histoplasma</taxon>
    </lineage>
</organism>
<evidence type="ECO:0000313" key="2">
    <source>
        <dbReference type="EMBL" id="EGC42750.1"/>
    </source>
</evidence>
<name>F0U9S8_AJEC8</name>
<evidence type="ECO:0000313" key="3">
    <source>
        <dbReference type="Proteomes" id="UP000008142"/>
    </source>
</evidence>
<gene>
    <name evidence="2" type="ORF">HCEG_01965</name>
</gene>
<dbReference type="EMBL" id="DS990637">
    <property type="protein sequence ID" value="EGC42750.1"/>
    <property type="molecule type" value="Genomic_DNA"/>
</dbReference>
<sequence>MFRIRGAGSGRLHPSKTLVACIFNRLGIRAARLEDVDIRDNKKASGPKNNYPPANPKLEQPYVGRPRRLKCVYAATNKPLADWILPLIVGLHLARGVFACVSVIDRLDAGSACISNKSAKSSGQLSISAYSTSVISTQACILGNEIENGMVGASRTPLLDPDDEIPNFQIIVLA</sequence>
<evidence type="ECO:0000256" key="1">
    <source>
        <dbReference type="SAM" id="MobiDB-lite"/>
    </source>
</evidence>
<proteinExistence type="predicted"/>
<dbReference type="OMA" id="CISNKSA"/>
<feature type="region of interest" description="Disordered" evidence="1">
    <location>
        <begin position="39"/>
        <end position="60"/>
    </location>
</feature>
<dbReference type="Proteomes" id="UP000008142">
    <property type="component" value="Unassembled WGS sequence"/>
</dbReference>
<dbReference type="HOGENOM" id="CLU_1539566_0_0_1"/>
<dbReference type="AlphaFoldDB" id="F0U9S8"/>
<protein>
    <submittedName>
        <fullName evidence="2">Predicted protein</fullName>
    </submittedName>
</protein>
<accession>F0U9S8</accession>
<reference evidence="3" key="1">
    <citation type="submission" date="2008-07" db="EMBL/GenBank/DDBJ databases">
        <title>Annotation of Ajellomyces capsulatus strain H88.</title>
        <authorList>
            <person name="Champion M."/>
            <person name="Cuomo C."/>
            <person name="Ma L.-J."/>
            <person name="Henn M.R."/>
            <person name="Sil A."/>
            <person name="Goldman B."/>
            <person name="Young S.K."/>
            <person name="Kodira C.D."/>
            <person name="Zeng Q."/>
            <person name="Koehrsen M."/>
            <person name="Alvarado L."/>
            <person name="Berlin A."/>
            <person name="Borenstein D."/>
            <person name="Chen Z."/>
            <person name="Engels R."/>
            <person name="Freedman E."/>
            <person name="Gellesch M."/>
            <person name="Goldberg J."/>
            <person name="Griggs A."/>
            <person name="Gujja S."/>
            <person name="Heiman D."/>
            <person name="Hepburn T."/>
            <person name="Howarth C."/>
            <person name="Jen D."/>
            <person name="Larson L."/>
            <person name="Lewis B."/>
            <person name="Mehta T."/>
            <person name="Park D."/>
            <person name="Pearson M."/>
            <person name="Roberts A."/>
            <person name="Saif S."/>
            <person name="Shea T."/>
            <person name="Shenoy N."/>
            <person name="Sisk P."/>
            <person name="Stolte C."/>
            <person name="Sykes S."/>
            <person name="Walk T."/>
            <person name="White J."/>
            <person name="Yandava C."/>
            <person name="Klein B."/>
            <person name="McEwen J.G."/>
            <person name="Puccia R."/>
            <person name="Goldman G.H."/>
            <person name="Felipe M.S."/>
            <person name="Nino-Vega G."/>
            <person name="San-Blas G."/>
            <person name="Taylor J."/>
            <person name="Mendoza L."/>
            <person name="Galagan J."/>
            <person name="Nusbaum C."/>
            <person name="Birren B."/>
        </authorList>
    </citation>
    <scope>NUCLEOTIDE SEQUENCE [LARGE SCALE GENOMIC DNA]</scope>
    <source>
        <strain evidence="3">H88</strain>
    </source>
</reference>